<dbReference type="AlphaFoldDB" id="A0A3S1CGN3"/>
<dbReference type="SUPFAM" id="SSF53448">
    <property type="entry name" value="Nucleotide-diphospho-sugar transferases"/>
    <property type="match status" value="1"/>
</dbReference>
<dbReference type="GO" id="GO:0003983">
    <property type="term" value="F:UTP:glucose-1-phosphate uridylyltransferase activity"/>
    <property type="evidence" value="ECO:0007669"/>
    <property type="project" value="UniProtKB-EC"/>
</dbReference>
<evidence type="ECO:0000256" key="3">
    <source>
        <dbReference type="ARBA" id="ARBA00022679"/>
    </source>
</evidence>
<evidence type="ECO:0000256" key="2">
    <source>
        <dbReference type="ARBA" id="ARBA00012415"/>
    </source>
</evidence>
<gene>
    <name evidence="7" type="ORF">DSM106972_071360</name>
</gene>
<evidence type="ECO:0000313" key="8">
    <source>
        <dbReference type="Proteomes" id="UP000271624"/>
    </source>
</evidence>
<dbReference type="Proteomes" id="UP000271624">
    <property type="component" value="Unassembled WGS sequence"/>
</dbReference>
<dbReference type="GO" id="GO:0006011">
    <property type="term" value="P:UDP-alpha-D-glucose metabolic process"/>
    <property type="evidence" value="ECO:0007669"/>
    <property type="project" value="InterPro"/>
</dbReference>
<dbReference type="Pfam" id="PF00483">
    <property type="entry name" value="NTP_transferase"/>
    <property type="match status" value="1"/>
</dbReference>
<dbReference type="PANTHER" id="PTHR43197">
    <property type="entry name" value="UTP--GLUCOSE-1-PHOSPHATE URIDYLYLTRANSFERASE"/>
    <property type="match status" value="1"/>
</dbReference>
<evidence type="ECO:0000259" key="6">
    <source>
        <dbReference type="Pfam" id="PF00483"/>
    </source>
</evidence>
<dbReference type="InterPro" id="IPR029044">
    <property type="entry name" value="Nucleotide-diphossugar_trans"/>
</dbReference>
<reference evidence="7" key="1">
    <citation type="submission" date="2018-12" db="EMBL/GenBank/DDBJ databases">
        <authorList>
            <person name="Will S."/>
            <person name="Neumann-Schaal M."/>
            <person name="Henke P."/>
        </authorList>
    </citation>
    <scope>NUCLEOTIDE SEQUENCE</scope>
    <source>
        <strain evidence="7">PCC 7102</strain>
    </source>
</reference>
<dbReference type="EMBL" id="RSCL01000021">
    <property type="protein sequence ID" value="RUT01130.1"/>
    <property type="molecule type" value="Genomic_DNA"/>
</dbReference>
<evidence type="ECO:0000256" key="5">
    <source>
        <dbReference type="ARBA" id="ARBA00048128"/>
    </source>
</evidence>
<evidence type="ECO:0000313" key="7">
    <source>
        <dbReference type="EMBL" id="RUT01130.1"/>
    </source>
</evidence>
<comment type="similarity">
    <text evidence="1">Belongs to the UDPGP type 2 family.</text>
</comment>
<keyword evidence="8" id="KW-1185">Reference proteome</keyword>
<reference evidence="7" key="2">
    <citation type="journal article" date="2019" name="Genome Biol. Evol.">
        <title>Day and night: Metabolic profiles and evolutionary relationships of six axenic non-marine cyanobacteria.</title>
        <authorList>
            <person name="Will S.E."/>
            <person name="Henke P."/>
            <person name="Boedeker C."/>
            <person name="Huang S."/>
            <person name="Brinkmann H."/>
            <person name="Rohde M."/>
            <person name="Jarek M."/>
            <person name="Friedl T."/>
            <person name="Seufert S."/>
            <person name="Schumacher M."/>
            <person name="Overmann J."/>
            <person name="Neumann-Schaal M."/>
            <person name="Petersen J."/>
        </authorList>
    </citation>
    <scope>NUCLEOTIDE SEQUENCE [LARGE SCALE GENOMIC DNA]</scope>
    <source>
        <strain evidence="7">PCC 7102</strain>
    </source>
</reference>
<dbReference type="Gene3D" id="3.90.550.10">
    <property type="entry name" value="Spore Coat Polysaccharide Biosynthesis Protein SpsA, Chain A"/>
    <property type="match status" value="1"/>
</dbReference>
<accession>A0A3S1CGN3</accession>
<evidence type="ECO:0000256" key="1">
    <source>
        <dbReference type="ARBA" id="ARBA00006890"/>
    </source>
</evidence>
<dbReference type="OrthoDB" id="9803871at2"/>
<sequence>MPANKITKAVIPAAGFGTRLFPTTKVVKKELFPVIDKDGSAKPVIFLIIEEALSAGIEEIAIIVQPDDKQIFKKLFKRPPSAALFEKLTPENQKLSKRLVDIGDRIKVITQDKQEGYGHAVYCAKEWVDNEPFLLMLGDHIYSSKEKKSCAKQVLDIYEKVNHSVIGLTIVNSELLHKVGCVTGTWKEQNSILSVSQVYEKPAIEYARENLRVDGLGEDEFLSIFGLYALTPTIFNCLEDEINNNIRMKGEFQLTTCLDTLRQRAGMTGYVVQGKFYDVGMPDAYLQSLIDFRNR</sequence>
<comment type="caution">
    <text evidence="7">The sequence shown here is derived from an EMBL/GenBank/DDBJ whole genome shotgun (WGS) entry which is preliminary data.</text>
</comment>
<protein>
    <recommendedName>
        <fullName evidence="2">UTP--glucose-1-phosphate uridylyltransferase</fullName>
        <ecNumber evidence="2">2.7.7.9</ecNumber>
    </recommendedName>
</protein>
<evidence type="ECO:0000256" key="4">
    <source>
        <dbReference type="ARBA" id="ARBA00022695"/>
    </source>
</evidence>
<dbReference type="InterPro" id="IPR005771">
    <property type="entry name" value="GalU_uridylyltTrfase_bac/arc"/>
</dbReference>
<proteinExistence type="inferred from homology"/>
<organism evidence="7 8">
    <name type="scientific">Dulcicalothrix desertica PCC 7102</name>
    <dbReference type="NCBI Taxonomy" id="232991"/>
    <lineage>
        <taxon>Bacteria</taxon>
        <taxon>Bacillati</taxon>
        <taxon>Cyanobacteriota</taxon>
        <taxon>Cyanophyceae</taxon>
        <taxon>Nostocales</taxon>
        <taxon>Calotrichaceae</taxon>
        <taxon>Dulcicalothrix</taxon>
    </lineage>
</organism>
<name>A0A3S1CGN3_9CYAN</name>
<dbReference type="InterPro" id="IPR005835">
    <property type="entry name" value="NTP_transferase_dom"/>
</dbReference>
<dbReference type="RefSeq" id="WP_127085251.1">
    <property type="nucleotide sequence ID" value="NZ_RSCL01000021.1"/>
</dbReference>
<dbReference type="EC" id="2.7.7.9" evidence="2"/>
<comment type="catalytic activity">
    <reaction evidence="5">
        <text>alpha-D-glucose 1-phosphate + UTP + H(+) = UDP-alpha-D-glucose + diphosphate</text>
        <dbReference type="Rhea" id="RHEA:19889"/>
        <dbReference type="ChEBI" id="CHEBI:15378"/>
        <dbReference type="ChEBI" id="CHEBI:33019"/>
        <dbReference type="ChEBI" id="CHEBI:46398"/>
        <dbReference type="ChEBI" id="CHEBI:58601"/>
        <dbReference type="ChEBI" id="CHEBI:58885"/>
        <dbReference type="EC" id="2.7.7.9"/>
    </reaction>
</comment>
<dbReference type="PANTHER" id="PTHR43197:SF1">
    <property type="entry name" value="UTP--GLUCOSE-1-PHOSPHATE URIDYLYLTRANSFERASE"/>
    <property type="match status" value="1"/>
</dbReference>
<feature type="domain" description="Nucleotidyl transferase" evidence="6">
    <location>
        <begin position="8"/>
        <end position="287"/>
    </location>
</feature>
<keyword evidence="4 7" id="KW-0548">Nucleotidyltransferase</keyword>
<keyword evidence="3 7" id="KW-0808">Transferase</keyword>